<reference evidence="3" key="1">
    <citation type="submission" date="2015-03" db="EMBL/GenBank/DDBJ databases">
        <authorList>
            <person name="Wibberg D."/>
        </authorList>
    </citation>
    <scope>NUCLEOTIDE SEQUENCE [LARGE SCALE GENOMIC DNA]</scope>
</reference>
<dbReference type="HOGENOM" id="CLU_183006_0_0_9"/>
<evidence type="ECO:0000313" key="3">
    <source>
        <dbReference type="Proteomes" id="UP000033163"/>
    </source>
</evidence>
<evidence type="ECO:0000256" key="1">
    <source>
        <dbReference type="SAM" id="Phobius"/>
    </source>
</evidence>
<organism evidence="2 3">
    <name type="scientific">Paenibacillus riograndensis SBR5</name>
    <dbReference type="NCBI Taxonomy" id="1073571"/>
    <lineage>
        <taxon>Bacteria</taxon>
        <taxon>Bacillati</taxon>
        <taxon>Bacillota</taxon>
        <taxon>Bacilli</taxon>
        <taxon>Bacillales</taxon>
        <taxon>Paenibacillaceae</taxon>
        <taxon>Paenibacillus</taxon>
        <taxon>Paenibacillus sonchi group</taxon>
    </lineage>
</organism>
<evidence type="ECO:0000313" key="2">
    <source>
        <dbReference type="EMBL" id="CQR54737.1"/>
    </source>
</evidence>
<feature type="transmembrane region" description="Helical" evidence="1">
    <location>
        <begin position="35"/>
        <end position="59"/>
    </location>
</feature>
<dbReference type="RefSeq" id="WP_046502404.1">
    <property type="nucleotide sequence ID" value="NZ_LN831776.1"/>
</dbReference>
<protein>
    <submittedName>
        <fullName evidence="2">Putative membrane protein</fullName>
    </submittedName>
</protein>
<sequence>MKKRNKFKHVIYMLAALAMLLYALPHLSFQNGPGWVLGFGVVWCVFAFLVIAAHLHFIIGVDEEKHKQLEAVRRHKLEQWQGKWNKEAARASQRSS</sequence>
<dbReference type="Proteomes" id="UP000033163">
    <property type="component" value="Chromosome I"/>
</dbReference>
<gene>
    <name evidence="2" type="ORF">PRIO_2328</name>
</gene>
<keyword evidence="1" id="KW-0472">Membrane</keyword>
<name>A0A0E4H9M1_9BACL</name>
<keyword evidence="1" id="KW-1133">Transmembrane helix</keyword>
<accession>A0A0E4H9M1</accession>
<dbReference type="EMBL" id="LN831776">
    <property type="protein sequence ID" value="CQR54737.1"/>
    <property type="molecule type" value="Genomic_DNA"/>
</dbReference>
<dbReference type="STRING" id="483937.AMQ84_10345"/>
<dbReference type="AlphaFoldDB" id="A0A0E4H9M1"/>
<dbReference type="KEGG" id="pri:PRIO_2328"/>
<proteinExistence type="predicted"/>
<keyword evidence="1" id="KW-0812">Transmembrane</keyword>
<dbReference type="PATRIC" id="fig|1073571.4.peg.2472"/>